<dbReference type="AlphaFoldDB" id="A0A8C3XDR2"/>
<keyword evidence="2" id="KW-1185">Reference proteome</keyword>
<evidence type="ECO:0000313" key="2">
    <source>
        <dbReference type="Proteomes" id="UP000694396"/>
    </source>
</evidence>
<name>A0A8C3XDR2_9PASS</name>
<organism evidence="1 2">
    <name type="scientific">Cyanoderma ruficeps</name>
    <name type="common">rufous-capped babbler</name>
    <dbReference type="NCBI Taxonomy" id="181631"/>
    <lineage>
        <taxon>Eukaryota</taxon>
        <taxon>Metazoa</taxon>
        <taxon>Chordata</taxon>
        <taxon>Craniata</taxon>
        <taxon>Vertebrata</taxon>
        <taxon>Euteleostomi</taxon>
        <taxon>Archelosauria</taxon>
        <taxon>Archosauria</taxon>
        <taxon>Dinosauria</taxon>
        <taxon>Saurischia</taxon>
        <taxon>Theropoda</taxon>
        <taxon>Coelurosauria</taxon>
        <taxon>Aves</taxon>
        <taxon>Neognathae</taxon>
        <taxon>Neoaves</taxon>
        <taxon>Telluraves</taxon>
        <taxon>Australaves</taxon>
        <taxon>Passeriformes</taxon>
        <taxon>Sylvioidea</taxon>
        <taxon>Timaliidae</taxon>
        <taxon>Cyanoderma</taxon>
    </lineage>
</organism>
<protein>
    <recommendedName>
        <fullName evidence="3">Ig-like domain-containing protein</fullName>
    </recommendedName>
</protein>
<dbReference type="Gene3D" id="2.60.40.10">
    <property type="entry name" value="Immunoglobulins"/>
    <property type="match status" value="1"/>
</dbReference>
<dbReference type="InterPro" id="IPR013783">
    <property type="entry name" value="Ig-like_fold"/>
</dbReference>
<accession>A0A8C3XDR2</accession>
<dbReference type="InterPro" id="IPR003006">
    <property type="entry name" value="Ig/MHC_CS"/>
</dbReference>
<reference evidence="1" key="2">
    <citation type="submission" date="2025-09" db="UniProtKB">
        <authorList>
            <consortium name="Ensembl"/>
        </authorList>
    </citation>
    <scope>IDENTIFICATION</scope>
</reference>
<dbReference type="PROSITE" id="PS00290">
    <property type="entry name" value="IG_MHC"/>
    <property type="match status" value="1"/>
</dbReference>
<proteinExistence type="predicted"/>
<dbReference type="SUPFAM" id="SSF48726">
    <property type="entry name" value="Immunoglobulin"/>
    <property type="match status" value="1"/>
</dbReference>
<dbReference type="Proteomes" id="UP000694396">
    <property type="component" value="Unplaced"/>
</dbReference>
<dbReference type="Ensembl" id="ENSCRFT00000013979.1">
    <property type="protein sequence ID" value="ENSCRFP00000013508.1"/>
    <property type="gene ID" value="ENSCRFG00000010457.1"/>
</dbReference>
<sequence length="61" mass="7077">MGLHRPPDVHVSGKEEHRTLILSCHAYGFYPKTITEWGGYRCRVEHPGMPEPGIFAWERDQ</sequence>
<reference evidence="1" key="1">
    <citation type="submission" date="2025-08" db="UniProtKB">
        <authorList>
            <consortium name="Ensembl"/>
        </authorList>
    </citation>
    <scope>IDENTIFICATION</scope>
</reference>
<dbReference type="InterPro" id="IPR036179">
    <property type="entry name" value="Ig-like_dom_sf"/>
</dbReference>
<evidence type="ECO:0008006" key="3">
    <source>
        <dbReference type="Google" id="ProtNLM"/>
    </source>
</evidence>
<evidence type="ECO:0000313" key="1">
    <source>
        <dbReference type="Ensembl" id="ENSCRFP00000013508.1"/>
    </source>
</evidence>